<dbReference type="GO" id="GO:0006742">
    <property type="term" value="P:NADP+ catabolic process"/>
    <property type="evidence" value="ECO:0007669"/>
    <property type="project" value="TreeGrafter"/>
</dbReference>
<dbReference type="PROSITE" id="PS51462">
    <property type="entry name" value="NUDIX"/>
    <property type="match status" value="1"/>
</dbReference>
<dbReference type="Gene3D" id="3.90.79.10">
    <property type="entry name" value="Nucleoside Triphosphate Pyrophosphohydrolase"/>
    <property type="match status" value="1"/>
</dbReference>
<feature type="binding site" evidence="8">
    <location>
        <position position="232"/>
    </location>
    <ligand>
        <name>a divalent metal cation</name>
        <dbReference type="ChEBI" id="CHEBI:60240"/>
        <label>1</label>
    </ligand>
</feature>
<dbReference type="Pfam" id="PF09296">
    <property type="entry name" value="NUDIX-like"/>
    <property type="match status" value="1"/>
</dbReference>
<feature type="binding site" evidence="8">
    <location>
        <position position="187"/>
    </location>
    <ligand>
        <name>a divalent metal cation</name>
        <dbReference type="ChEBI" id="CHEBI:60240"/>
        <label>2</label>
    </ligand>
</feature>
<dbReference type="InterPro" id="IPR000086">
    <property type="entry name" value="NUDIX_hydrolase_dom"/>
</dbReference>
<feature type="binding site" evidence="8">
    <location>
        <position position="81"/>
    </location>
    <ligand>
        <name>substrate</name>
    </ligand>
</feature>
<feature type="short sequence motif" description="Nudix box" evidence="8">
    <location>
        <begin position="172"/>
        <end position="193"/>
    </location>
</feature>
<feature type="binding site" evidence="8">
    <location>
        <position position="191"/>
    </location>
    <ligand>
        <name>a divalent metal cation</name>
        <dbReference type="ChEBI" id="CHEBI:60240"/>
        <label>1</label>
    </ligand>
</feature>
<accession>A0A178LAF2</accession>
<evidence type="ECO:0000256" key="1">
    <source>
        <dbReference type="ARBA" id="ARBA00009595"/>
    </source>
</evidence>
<dbReference type="GO" id="GO:0000287">
    <property type="term" value="F:magnesium ion binding"/>
    <property type="evidence" value="ECO:0007669"/>
    <property type="project" value="UniProtKB-UniRule"/>
</dbReference>
<comment type="cofactor">
    <cofactor evidence="8">
        <name>Mg(2+)</name>
        <dbReference type="ChEBI" id="CHEBI:18420"/>
    </cofactor>
    <cofactor evidence="8">
        <name>Mn(2+)</name>
        <dbReference type="ChEBI" id="CHEBI:29035"/>
    </cofactor>
    <text evidence="8">Divalent metal cations. Mg(2+) or Mn(2+).</text>
</comment>
<feature type="binding site" evidence="8">
    <location>
        <position position="111"/>
    </location>
    <ligand>
        <name>Zn(2+)</name>
        <dbReference type="ChEBI" id="CHEBI:29105"/>
    </ligand>
</feature>
<dbReference type="Proteomes" id="UP000078356">
    <property type="component" value="Unassembled WGS sequence"/>
</dbReference>
<feature type="binding site" evidence="8">
    <location>
        <position position="114"/>
    </location>
    <ligand>
        <name>Zn(2+)</name>
        <dbReference type="ChEBI" id="CHEBI:29105"/>
    </ligand>
</feature>
<evidence type="ECO:0000256" key="7">
    <source>
        <dbReference type="ARBA" id="ARBA00023679"/>
    </source>
</evidence>
<dbReference type="EC" id="3.6.1.22" evidence="8"/>
<dbReference type="EMBL" id="LWCR01000034">
    <property type="protein sequence ID" value="OAN26587.1"/>
    <property type="molecule type" value="Genomic_DNA"/>
</dbReference>
<sequence>MSLWQPGWFQTAQPAGGWLVVHSGQAFLTAGAEVLFAPDDPRVQGFAGEHHGLGQWQAQPVTLLEVDTPADVEGCVWQPLRPLMLQSPHALFKLLGYANQIGTWARQHRFCGQCGTRTFALDGQRGLKCPNCQLTQYPRLSPSMIALITRGDEVLLARSPRFAPGVFSTLAGFVEPGESAEACVHREIMEEVGVSVTNLRYQGSQNWPYPHSLMLGYHVDYLGGDIRCQPDEIEDARWFHLRELPTLPPAFSISRFLIDRYRVERLGGAEPVLPD</sequence>
<dbReference type="InterPro" id="IPR049734">
    <property type="entry name" value="NudC-like_C"/>
</dbReference>
<dbReference type="CDD" id="cd03429">
    <property type="entry name" value="NUDIX_NADH_pyrophosphatase_Nudt13"/>
    <property type="match status" value="1"/>
</dbReference>
<evidence type="ECO:0000313" key="11">
    <source>
        <dbReference type="Proteomes" id="UP000078356"/>
    </source>
</evidence>
<evidence type="ECO:0000313" key="10">
    <source>
        <dbReference type="EMBL" id="OAN26587.1"/>
    </source>
</evidence>
<dbReference type="GO" id="GO:0008270">
    <property type="term" value="F:zinc ion binding"/>
    <property type="evidence" value="ECO:0007669"/>
    <property type="project" value="UniProtKB-UniRule"/>
</dbReference>
<dbReference type="PROSITE" id="PS00893">
    <property type="entry name" value="NUDIX_BOX"/>
    <property type="match status" value="1"/>
</dbReference>
<dbReference type="GO" id="GO:0035529">
    <property type="term" value="F:NADH pyrophosphatase activity"/>
    <property type="evidence" value="ECO:0007669"/>
    <property type="project" value="TreeGrafter"/>
</dbReference>
<keyword evidence="8" id="KW-0862">Zinc</keyword>
<comment type="catalytic activity">
    <reaction evidence="8">
        <text>NAD(+) + H2O = beta-nicotinamide D-ribonucleotide + AMP + 2 H(+)</text>
        <dbReference type="Rhea" id="RHEA:11800"/>
        <dbReference type="ChEBI" id="CHEBI:14649"/>
        <dbReference type="ChEBI" id="CHEBI:15377"/>
        <dbReference type="ChEBI" id="CHEBI:15378"/>
        <dbReference type="ChEBI" id="CHEBI:57540"/>
        <dbReference type="ChEBI" id="CHEBI:456215"/>
        <dbReference type="EC" id="3.6.1.22"/>
    </reaction>
</comment>
<evidence type="ECO:0000256" key="3">
    <source>
        <dbReference type="ARBA" id="ARBA00022801"/>
    </source>
</evidence>
<dbReference type="InterPro" id="IPR015797">
    <property type="entry name" value="NUDIX_hydrolase-like_dom_sf"/>
</dbReference>
<comment type="caution">
    <text evidence="10">The sequence shown here is derived from an EMBL/GenBank/DDBJ whole genome shotgun (WGS) entry which is preliminary data.</text>
</comment>
<dbReference type="OrthoDB" id="9791656at2"/>
<keyword evidence="3 8" id="KW-0378">Hydrolase</keyword>
<organism evidence="10 11">
    <name type="scientific">Pseudomonas oryzihabitans</name>
    <dbReference type="NCBI Taxonomy" id="47885"/>
    <lineage>
        <taxon>Bacteria</taxon>
        <taxon>Pseudomonadati</taxon>
        <taxon>Pseudomonadota</taxon>
        <taxon>Gammaproteobacteria</taxon>
        <taxon>Pseudomonadales</taxon>
        <taxon>Pseudomonadaceae</taxon>
        <taxon>Pseudomonas</taxon>
    </lineage>
</organism>
<dbReference type="GO" id="GO:0005829">
    <property type="term" value="C:cytosol"/>
    <property type="evidence" value="ECO:0007669"/>
    <property type="project" value="TreeGrafter"/>
</dbReference>
<comment type="similarity">
    <text evidence="1 8">Belongs to the Nudix hydrolase family. NudC subfamily.</text>
</comment>
<dbReference type="GO" id="GO:0000210">
    <property type="term" value="F:NAD+ diphosphatase activity"/>
    <property type="evidence" value="ECO:0007669"/>
    <property type="project" value="UniProtKB-UniRule"/>
</dbReference>
<dbReference type="PANTHER" id="PTHR42904">
    <property type="entry name" value="NUDIX HYDROLASE, NUDC SUBFAMILY"/>
    <property type="match status" value="1"/>
</dbReference>
<dbReference type="Pfam" id="PF09297">
    <property type="entry name" value="Zn_ribbon_NUD"/>
    <property type="match status" value="1"/>
</dbReference>
<evidence type="ECO:0000256" key="8">
    <source>
        <dbReference type="HAMAP-Rule" id="MF_00297"/>
    </source>
</evidence>
<feature type="binding site" evidence="8">
    <location>
        <position position="137"/>
    </location>
    <ligand>
        <name>substrate</name>
    </ligand>
</feature>
<dbReference type="InterPro" id="IPR015375">
    <property type="entry name" value="NADH_PPase-like_N"/>
</dbReference>
<dbReference type="PANTHER" id="PTHR42904:SF6">
    <property type="entry name" value="NAD-CAPPED RNA HYDROLASE NUDT12"/>
    <property type="match status" value="1"/>
</dbReference>
<dbReference type="InterPro" id="IPR020084">
    <property type="entry name" value="NUDIX_hydrolase_CS"/>
</dbReference>
<feature type="binding site" evidence="8">
    <location>
        <position position="187"/>
    </location>
    <ligand>
        <name>a divalent metal cation</name>
        <dbReference type="ChEBI" id="CHEBI:60240"/>
        <label>3</label>
    </ligand>
</feature>
<comment type="function">
    <text evidence="8">mRNA decapping enzyme that specifically removes the nicotinamide adenine dinucleotide (NAD) cap from a subset of mRNAs by hydrolyzing the diphosphate linkage to produce nicotinamide mononucleotide (NMN) and 5' monophosphate mRNA. The NAD-cap is present at the 5'-end of some mRNAs and stabilizes RNA against 5'-processing. Has preference for mRNAs with a 5'-end purine. Catalyzes the hydrolysis of a broad range of dinucleotide pyrophosphates.</text>
</comment>
<feature type="binding site" evidence="8">
    <location>
        <position position="171"/>
    </location>
    <ligand>
        <name>a divalent metal cation</name>
        <dbReference type="ChEBI" id="CHEBI:60240"/>
        <label>1</label>
    </ligand>
</feature>
<name>A0A178LAF2_9PSED</name>
<reference evidence="10 11" key="1">
    <citation type="submission" date="2016-04" db="EMBL/GenBank/DDBJ databases">
        <title>Draft Genome Sequences of Staphylococcus capitis Strain H36, S. capitis Strain H65, S. cohnii Strain H62, S. hominis Strain H69, Mycobacterium iranicum Strain H39, Plantibacter sp. Strain H53, Pseudomonas oryzihabitans Strain H72, and Microbacterium sp. Strain H83, isolated from residential settings.</title>
        <authorList>
            <person name="Lymperopoulou D."/>
            <person name="Adams R.I."/>
            <person name="Lindow S."/>
            <person name="Coil D.A."/>
            <person name="Jospin G."/>
            <person name="Eisen J.A."/>
        </authorList>
    </citation>
    <scope>NUCLEOTIDE SEQUENCE [LARGE SCALE GENOMIC DNA]</scope>
    <source>
        <strain evidence="10 11">H72</strain>
    </source>
</reference>
<proteinExistence type="inferred from homology"/>
<evidence type="ECO:0000256" key="6">
    <source>
        <dbReference type="ARBA" id="ARBA00023211"/>
    </source>
</evidence>
<dbReference type="EC" id="3.6.1.-" evidence="8"/>
<keyword evidence="6 8" id="KW-0464">Manganese</keyword>
<dbReference type="AlphaFoldDB" id="A0A178LAF2"/>
<gene>
    <name evidence="8" type="primary">nudC</name>
    <name evidence="10" type="ORF">A4V15_05365</name>
</gene>
<evidence type="ECO:0000256" key="4">
    <source>
        <dbReference type="ARBA" id="ARBA00022842"/>
    </source>
</evidence>
<feature type="binding site" evidence="8">
    <location>
        <position position="129"/>
    </location>
    <ligand>
        <name>Zn(2+)</name>
        <dbReference type="ChEBI" id="CHEBI:29105"/>
    </ligand>
</feature>
<keyword evidence="2 8" id="KW-0479">Metal-binding</keyword>
<dbReference type="Gene3D" id="3.90.79.20">
    <property type="match status" value="1"/>
</dbReference>
<dbReference type="InterPro" id="IPR050241">
    <property type="entry name" value="NAD-cap_RNA_hydrolase_NudC"/>
</dbReference>
<keyword evidence="5 8" id="KW-0520">NAD</keyword>
<comment type="catalytic activity">
    <reaction evidence="8">
        <text>NADH + H2O = reduced beta-nicotinamide D-ribonucleotide + AMP + 2 H(+)</text>
        <dbReference type="Rhea" id="RHEA:48868"/>
        <dbReference type="ChEBI" id="CHEBI:15377"/>
        <dbReference type="ChEBI" id="CHEBI:15378"/>
        <dbReference type="ChEBI" id="CHEBI:57945"/>
        <dbReference type="ChEBI" id="CHEBI:90832"/>
        <dbReference type="ChEBI" id="CHEBI:456215"/>
        <dbReference type="EC" id="3.6.1.22"/>
    </reaction>
</comment>
<comment type="catalytic activity">
    <reaction evidence="7">
        <text>a 5'-end NAD(+)-phospho-ribonucleoside in mRNA + H2O = a 5'-end phospho-adenosine-phospho-ribonucleoside in mRNA + beta-nicotinamide D-ribonucleotide + 2 H(+)</text>
        <dbReference type="Rhea" id="RHEA:60876"/>
        <dbReference type="Rhea" id="RHEA-COMP:15698"/>
        <dbReference type="Rhea" id="RHEA-COMP:15719"/>
        <dbReference type="ChEBI" id="CHEBI:14649"/>
        <dbReference type="ChEBI" id="CHEBI:15377"/>
        <dbReference type="ChEBI" id="CHEBI:15378"/>
        <dbReference type="ChEBI" id="CHEBI:144029"/>
        <dbReference type="ChEBI" id="CHEBI:144051"/>
    </reaction>
    <physiologicalReaction direction="left-to-right" evidence="7">
        <dbReference type="Rhea" id="RHEA:60877"/>
    </physiologicalReaction>
</comment>
<feature type="domain" description="Nudix hydrolase" evidence="9">
    <location>
        <begin position="138"/>
        <end position="261"/>
    </location>
</feature>
<feature type="binding site" evidence="8">
    <location>
        <position position="232"/>
    </location>
    <ligand>
        <name>a divalent metal cation</name>
        <dbReference type="ChEBI" id="CHEBI:60240"/>
        <label>3</label>
    </ligand>
</feature>
<dbReference type="NCBIfam" id="NF001299">
    <property type="entry name" value="PRK00241.1"/>
    <property type="match status" value="1"/>
</dbReference>
<feature type="binding site" evidence="8">
    <location>
        <position position="132"/>
    </location>
    <ligand>
        <name>Zn(2+)</name>
        <dbReference type="ChEBI" id="CHEBI:29105"/>
    </ligand>
</feature>
<dbReference type="Pfam" id="PF00293">
    <property type="entry name" value="NUDIX"/>
    <property type="match status" value="1"/>
</dbReference>
<dbReference type="InterPro" id="IPR015376">
    <property type="entry name" value="Znr_NADH_PPase"/>
</dbReference>
<comment type="caution">
    <text evidence="8">Lacks conserved residue(s) required for the propagation of feature annotation.</text>
</comment>
<comment type="subunit">
    <text evidence="8">Homodimer.</text>
</comment>
<protein>
    <recommendedName>
        <fullName evidence="8">NAD-capped RNA hydrolase NudC</fullName>
        <shortName evidence="8">DeNADding enzyme NudC</shortName>
        <ecNumber evidence="8">3.6.1.-</ecNumber>
    </recommendedName>
    <alternativeName>
        <fullName evidence="8">NADH pyrophosphatase</fullName>
        <ecNumber evidence="8">3.6.1.22</ecNumber>
    </alternativeName>
</protein>
<evidence type="ECO:0000259" key="9">
    <source>
        <dbReference type="PROSITE" id="PS51462"/>
    </source>
</evidence>
<dbReference type="HAMAP" id="MF_00297">
    <property type="entry name" value="Nudix_NudC"/>
    <property type="match status" value="1"/>
</dbReference>
<comment type="cofactor">
    <cofactor evidence="8">
        <name>Zn(2+)</name>
        <dbReference type="ChEBI" id="CHEBI:29105"/>
    </cofactor>
    <text evidence="8">Binds 1 zinc ion per subunit.</text>
</comment>
<dbReference type="RefSeq" id="WP_017640225.1">
    <property type="nucleotide sequence ID" value="NZ_LWCR01000034.1"/>
</dbReference>
<feature type="binding site" evidence="8">
    <location>
        <position position="191"/>
    </location>
    <ligand>
        <name>a divalent metal cation</name>
        <dbReference type="ChEBI" id="CHEBI:60240"/>
        <label>3</label>
    </ligand>
</feature>
<dbReference type="GO" id="GO:0030145">
    <property type="term" value="F:manganese ion binding"/>
    <property type="evidence" value="ECO:0007669"/>
    <property type="project" value="UniProtKB-UniRule"/>
</dbReference>
<keyword evidence="4 8" id="KW-0460">Magnesium</keyword>
<evidence type="ECO:0000256" key="5">
    <source>
        <dbReference type="ARBA" id="ARBA00023027"/>
    </source>
</evidence>
<dbReference type="GO" id="GO:0019677">
    <property type="term" value="P:NAD+ catabolic process"/>
    <property type="evidence" value="ECO:0007669"/>
    <property type="project" value="TreeGrafter"/>
</dbReference>
<dbReference type="GO" id="GO:0110153">
    <property type="term" value="F:RNA NAD-cap (NMN-forming) hydrolase activity"/>
    <property type="evidence" value="ECO:0007669"/>
    <property type="project" value="RHEA"/>
</dbReference>
<evidence type="ECO:0000256" key="2">
    <source>
        <dbReference type="ARBA" id="ARBA00022723"/>
    </source>
</evidence>
<dbReference type="InterPro" id="IPR022925">
    <property type="entry name" value="RNA_Hydrolase_NudC"/>
</dbReference>
<dbReference type="SUPFAM" id="SSF55811">
    <property type="entry name" value="Nudix"/>
    <property type="match status" value="2"/>
</dbReference>